<keyword evidence="1" id="KW-0229">DNA integration</keyword>
<reference evidence="5 6" key="1">
    <citation type="journal article" date="2018" name="Nat. Biotechnol.">
        <title>A standardized bacterial taxonomy based on genome phylogeny substantially revises the tree of life.</title>
        <authorList>
            <person name="Parks D.H."/>
            <person name="Chuvochina M."/>
            <person name="Waite D.W."/>
            <person name="Rinke C."/>
            <person name="Skarshewski A."/>
            <person name="Chaumeil P.A."/>
            <person name="Hugenholtz P."/>
        </authorList>
    </citation>
    <scope>NUCLEOTIDE SEQUENCE [LARGE SCALE GENOMIC DNA]</scope>
    <source>
        <strain evidence="5">UBA10378</strain>
    </source>
</reference>
<evidence type="ECO:0000313" key="5">
    <source>
        <dbReference type="EMBL" id="HBQ49687.1"/>
    </source>
</evidence>
<dbReference type="AlphaFoldDB" id="A0A356W7U3"/>
<organism evidence="5 6">
    <name type="scientific">Hyphomonas atlantica</name>
    <dbReference type="NCBI Taxonomy" id="1280948"/>
    <lineage>
        <taxon>Bacteria</taxon>
        <taxon>Pseudomonadati</taxon>
        <taxon>Pseudomonadota</taxon>
        <taxon>Alphaproteobacteria</taxon>
        <taxon>Hyphomonadales</taxon>
        <taxon>Hyphomonadaceae</taxon>
        <taxon>Hyphomonas</taxon>
    </lineage>
</organism>
<feature type="non-terminal residue" evidence="5">
    <location>
        <position position="93"/>
    </location>
</feature>
<dbReference type="Gene3D" id="1.10.150.130">
    <property type="match status" value="1"/>
</dbReference>
<dbReference type="EMBL" id="DOGS01000250">
    <property type="protein sequence ID" value="HBQ49687.1"/>
    <property type="molecule type" value="Genomic_DNA"/>
</dbReference>
<accession>A0A356W7U3</accession>
<name>A0A356W7U3_9PROT</name>
<evidence type="ECO:0000259" key="4">
    <source>
        <dbReference type="PROSITE" id="PS51900"/>
    </source>
</evidence>
<gene>
    <name evidence="5" type="ORF">DD728_12565</name>
</gene>
<sequence length="93" mass="10345">MRVGGRSIMGDSSAVANDTSVADFDKVRTRFVAYLDASGCSPNTARAYGHDLTHLRSFLVEHSLDWTTLTPARAVDLLIHLRQKPSRRRGFAR</sequence>
<dbReference type="InterPro" id="IPR010998">
    <property type="entry name" value="Integrase_recombinase_N"/>
</dbReference>
<evidence type="ECO:0000256" key="2">
    <source>
        <dbReference type="ARBA" id="ARBA00023125"/>
    </source>
</evidence>
<feature type="domain" description="Core-binding (CB)" evidence="4">
    <location>
        <begin position="22"/>
        <end position="93"/>
    </location>
</feature>
<proteinExistence type="predicted"/>
<dbReference type="InterPro" id="IPR044068">
    <property type="entry name" value="CB"/>
</dbReference>
<dbReference type="InterPro" id="IPR004107">
    <property type="entry name" value="Integrase_SAM-like_N"/>
</dbReference>
<dbReference type="GO" id="GO:0015074">
    <property type="term" value="P:DNA integration"/>
    <property type="evidence" value="ECO:0007669"/>
    <property type="project" value="UniProtKB-KW"/>
</dbReference>
<dbReference type="PROSITE" id="PS51900">
    <property type="entry name" value="CB"/>
    <property type="match status" value="1"/>
</dbReference>
<protein>
    <recommendedName>
        <fullName evidence="4">Core-binding (CB) domain-containing protein</fullName>
    </recommendedName>
</protein>
<dbReference type="GO" id="GO:0003677">
    <property type="term" value="F:DNA binding"/>
    <property type="evidence" value="ECO:0007669"/>
    <property type="project" value="UniProtKB-UniRule"/>
</dbReference>
<keyword evidence="2 3" id="KW-0238">DNA-binding</keyword>
<evidence type="ECO:0000256" key="3">
    <source>
        <dbReference type="PROSITE-ProRule" id="PRU01248"/>
    </source>
</evidence>
<evidence type="ECO:0000256" key="1">
    <source>
        <dbReference type="ARBA" id="ARBA00022908"/>
    </source>
</evidence>
<dbReference type="Proteomes" id="UP000263957">
    <property type="component" value="Unassembled WGS sequence"/>
</dbReference>
<dbReference type="Pfam" id="PF02899">
    <property type="entry name" value="Phage_int_SAM_1"/>
    <property type="match status" value="1"/>
</dbReference>
<dbReference type="SUPFAM" id="SSF47823">
    <property type="entry name" value="lambda integrase-like, N-terminal domain"/>
    <property type="match status" value="1"/>
</dbReference>
<comment type="caution">
    <text evidence="5">The sequence shown here is derived from an EMBL/GenBank/DDBJ whole genome shotgun (WGS) entry which is preliminary data.</text>
</comment>
<evidence type="ECO:0000313" key="6">
    <source>
        <dbReference type="Proteomes" id="UP000263957"/>
    </source>
</evidence>